<evidence type="ECO:0000256" key="3">
    <source>
        <dbReference type="ARBA" id="ARBA00022801"/>
    </source>
</evidence>
<keyword evidence="4" id="KW-0482">Metalloprotease</keyword>
<dbReference type="PANTHER" id="PTHR31817:SF0">
    <property type="entry name" value="CHROMOSOME UNDETERMINED SCAFFOLD_67, WHOLE GENOME SHOTGUN SEQUENCE"/>
    <property type="match status" value="1"/>
</dbReference>
<dbReference type="PANTHER" id="PTHR31817">
    <property type="match status" value="1"/>
</dbReference>
<evidence type="ECO:0000313" key="6">
    <source>
        <dbReference type="Proteomes" id="UP000318126"/>
    </source>
</evidence>
<keyword evidence="6" id="KW-1185">Reference proteome</keyword>
<proteinExistence type="predicted"/>
<organism evidence="5 6">
    <name type="scientific">Shewanella hanedai</name>
    <name type="common">Alteromonas hanedai</name>
    <dbReference type="NCBI Taxonomy" id="25"/>
    <lineage>
        <taxon>Bacteria</taxon>
        <taxon>Pseudomonadati</taxon>
        <taxon>Pseudomonadota</taxon>
        <taxon>Gammaproteobacteria</taxon>
        <taxon>Alteromonadales</taxon>
        <taxon>Shewanellaceae</taxon>
        <taxon>Shewanella</taxon>
    </lineage>
</organism>
<dbReference type="NCBIfam" id="TIGR02421">
    <property type="entry name" value="QEGLA"/>
    <property type="match status" value="1"/>
</dbReference>
<sequence length="664" mass="75838">MLTLSEFECIELIKKGECFQAEVEGGAFIVKIDEYSPMVCTAIHNGHRLRDDLKKAFLLSKDERFYEEDPYTDELVSSFPIVLIGNDSRFEYDLNRAKTLSTYYKTAWNKQVWDKPLSPKQRAFSHAKHESFYNVLEAIITRLEMMFNNSIIFDMHSYNHQRIEKDTPTFNIGSGQIDVERWGSICQHFECELNKITLPNLDVRAATDEVFQGRGYLIAHINAHFDNTLVLPVEVKKVFMDESKGEVYPLVLEELKAGVKHAISETAAHFMRRFGKRKKVRNVDLLSSSLAPDILNLDKQLYSLCRSVETLKFINPVNIGSERKKFFSKKGLVAPEFNYKQLNINPYQFREQLYKLPVEGVMDADIQQLYRHVIDNLATKIELISSIGSDNFVYNSLKYYGEPDKNDLANAEFILRAPMIEGEEETELHSAEYAVDYFRVKANEWGFNCKIELSSRIVAKAMVDNDKGSLLINKDAVFTAKELVAFAYHELGVHMLTTVNAKRQDLKVFSLGLTGNTQAQEGLAIYSEYCSGNLTLSRLKILALRVIAVNLMLQQREFTSTYQTLVHQYGVSNDDAFTLTTRVYRGGGFTKDYLYLKGFRDIVSLSKTMPLDNLLVGKAGLLDLPTINEMVERNLLIKPTSLFDLQLSTPQPPSIIDYLVSAIR</sequence>
<evidence type="ECO:0000313" key="5">
    <source>
        <dbReference type="EMBL" id="TRY15375.1"/>
    </source>
</evidence>
<reference evidence="6" key="1">
    <citation type="submission" date="2019-07" db="EMBL/GenBank/DDBJ databases">
        <title>Shewanella sp. YLB-08 draft genomic sequence.</title>
        <authorList>
            <person name="Yu L."/>
        </authorList>
    </citation>
    <scope>NUCLEOTIDE SEQUENCE [LARGE SCALE GENOMIC DNA]</scope>
    <source>
        <strain evidence="6">JCM 20706</strain>
    </source>
</reference>
<keyword evidence="2" id="KW-0645">Protease</keyword>
<accession>A0A553JSD4</accession>
<dbReference type="InterPro" id="IPR012548">
    <property type="entry name" value="MATCAP"/>
</dbReference>
<dbReference type="SUPFAM" id="SSF53187">
    <property type="entry name" value="Zn-dependent exopeptidases"/>
    <property type="match status" value="1"/>
</dbReference>
<dbReference type="InterPro" id="IPR012656">
    <property type="entry name" value="CHP02421_QEGLA"/>
</dbReference>
<name>A0A553JSD4_SHEHA</name>
<dbReference type="InterPro" id="IPR007709">
    <property type="entry name" value="N-FG_amidohydro"/>
</dbReference>
<keyword evidence="3" id="KW-0378">Hydrolase</keyword>
<dbReference type="AlphaFoldDB" id="A0A553JSD4"/>
<evidence type="ECO:0000256" key="1">
    <source>
        <dbReference type="ARBA" id="ARBA00001947"/>
    </source>
</evidence>
<evidence type="ECO:0000256" key="4">
    <source>
        <dbReference type="ARBA" id="ARBA00023049"/>
    </source>
</evidence>
<protein>
    <submittedName>
        <fullName evidence="5">Flavohemoglobin expression-modulating QEGLA motif protein</fullName>
    </submittedName>
</protein>
<dbReference type="GO" id="GO:0008237">
    <property type="term" value="F:metallopeptidase activity"/>
    <property type="evidence" value="ECO:0007669"/>
    <property type="project" value="UniProtKB-KW"/>
</dbReference>
<evidence type="ECO:0000256" key="2">
    <source>
        <dbReference type="ARBA" id="ARBA00022670"/>
    </source>
</evidence>
<dbReference type="Proteomes" id="UP000318126">
    <property type="component" value="Unassembled WGS sequence"/>
</dbReference>
<dbReference type="RefSeq" id="WP_143563407.1">
    <property type="nucleotide sequence ID" value="NZ_BMPL01000037.1"/>
</dbReference>
<dbReference type="EMBL" id="VKGK01000004">
    <property type="protein sequence ID" value="TRY15375.1"/>
    <property type="molecule type" value="Genomic_DNA"/>
</dbReference>
<dbReference type="SMART" id="SM01154">
    <property type="entry name" value="DUF1704"/>
    <property type="match status" value="1"/>
</dbReference>
<dbReference type="Gene3D" id="3.40.630.40">
    <property type="entry name" value="Zn-dependent exopeptidases"/>
    <property type="match status" value="1"/>
</dbReference>
<comment type="cofactor">
    <cofactor evidence="1">
        <name>Zn(2+)</name>
        <dbReference type="ChEBI" id="CHEBI:29105"/>
    </cofactor>
</comment>
<dbReference type="Pfam" id="PF05013">
    <property type="entry name" value="FGase"/>
    <property type="match status" value="1"/>
</dbReference>
<dbReference type="OrthoDB" id="9785840at2"/>
<dbReference type="GO" id="GO:0080164">
    <property type="term" value="P:regulation of nitric oxide metabolic process"/>
    <property type="evidence" value="ECO:0007669"/>
    <property type="project" value="TreeGrafter"/>
</dbReference>
<dbReference type="GO" id="GO:0006508">
    <property type="term" value="P:proteolysis"/>
    <property type="evidence" value="ECO:0007669"/>
    <property type="project" value="UniProtKB-KW"/>
</dbReference>
<comment type="caution">
    <text evidence="5">The sequence shown here is derived from an EMBL/GenBank/DDBJ whole genome shotgun (WGS) entry which is preliminary data.</text>
</comment>
<dbReference type="Pfam" id="PF08014">
    <property type="entry name" value="MATCAP"/>
    <property type="match status" value="1"/>
</dbReference>
<gene>
    <name evidence="5" type="ORF">FN961_04755</name>
</gene>